<dbReference type="Pfam" id="PF00294">
    <property type="entry name" value="PfkB"/>
    <property type="match status" value="1"/>
</dbReference>
<gene>
    <name evidence="10" type="primary">pfkB</name>
    <name evidence="10" type="ORF">G3A45_10035</name>
</gene>
<dbReference type="GO" id="GO:0005988">
    <property type="term" value="P:lactose metabolic process"/>
    <property type="evidence" value="ECO:0007669"/>
    <property type="project" value="UniProtKB-KW"/>
</dbReference>
<dbReference type="GO" id="GO:0005829">
    <property type="term" value="C:cytosol"/>
    <property type="evidence" value="ECO:0007669"/>
    <property type="project" value="TreeGrafter"/>
</dbReference>
<evidence type="ECO:0000256" key="7">
    <source>
        <dbReference type="PIRNR" id="PIRNR000535"/>
    </source>
</evidence>
<dbReference type="CDD" id="cd01164">
    <property type="entry name" value="FruK_PfkB_like"/>
    <property type="match status" value="1"/>
</dbReference>
<dbReference type="GO" id="GO:0009024">
    <property type="term" value="F:tagatose-6-phosphate kinase activity"/>
    <property type="evidence" value="ECO:0007669"/>
    <property type="project" value="UniProtKB-EC"/>
</dbReference>
<organism evidence="10 11">
    <name type="scientific">Caloranaerobacter azorensis</name>
    <dbReference type="NCBI Taxonomy" id="116090"/>
    <lineage>
        <taxon>Bacteria</taxon>
        <taxon>Bacillati</taxon>
        <taxon>Bacillota</taxon>
        <taxon>Tissierellia</taxon>
        <taxon>Tissierellales</taxon>
        <taxon>Thermohalobacteraceae</taxon>
        <taxon>Caloranaerobacter</taxon>
    </lineage>
</organism>
<dbReference type="GO" id="GO:2001059">
    <property type="term" value="P:D-tagatose 6-phosphate catabolic process"/>
    <property type="evidence" value="ECO:0007669"/>
    <property type="project" value="UniProtKB-UniPathway"/>
</dbReference>
<keyword evidence="2 7" id="KW-0808">Transferase</keyword>
<proteinExistence type="inferred from homology"/>
<dbReference type="UniPathway" id="UPA00704">
    <property type="reaction ID" value="UER00715"/>
</dbReference>
<evidence type="ECO:0000256" key="6">
    <source>
        <dbReference type="ARBA" id="ARBA00047745"/>
    </source>
</evidence>
<comment type="similarity">
    <text evidence="1">Belongs to the carbohydrate kinase pfkB family.</text>
</comment>
<keyword evidence="4 8" id="KW-0418">Kinase</keyword>
<dbReference type="PROSITE" id="PS00584">
    <property type="entry name" value="PFKB_KINASES_2"/>
    <property type="match status" value="1"/>
</dbReference>
<dbReference type="PANTHER" id="PTHR46566:SF2">
    <property type="entry name" value="ATP-DEPENDENT 6-PHOSPHOFRUCTOKINASE ISOZYME 2"/>
    <property type="match status" value="1"/>
</dbReference>
<dbReference type="GO" id="GO:0008662">
    <property type="term" value="F:1-phosphofructokinase activity"/>
    <property type="evidence" value="ECO:0007669"/>
    <property type="project" value="UniProtKB-UniRule"/>
</dbReference>
<dbReference type="Gene3D" id="3.40.1190.20">
    <property type="match status" value="1"/>
</dbReference>
<dbReference type="GO" id="GO:0005524">
    <property type="term" value="F:ATP binding"/>
    <property type="evidence" value="ECO:0007669"/>
    <property type="project" value="UniProtKB-UniRule"/>
</dbReference>
<comment type="catalytic activity">
    <reaction evidence="6 8">
        <text>beta-D-fructose 1-phosphate + ATP = beta-D-fructose 1,6-bisphosphate + ADP + H(+)</text>
        <dbReference type="Rhea" id="RHEA:14213"/>
        <dbReference type="ChEBI" id="CHEBI:15378"/>
        <dbReference type="ChEBI" id="CHEBI:30616"/>
        <dbReference type="ChEBI" id="CHEBI:32966"/>
        <dbReference type="ChEBI" id="CHEBI:138881"/>
        <dbReference type="ChEBI" id="CHEBI:456216"/>
        <dbReference type="EC" id="2.7.1.56"/>
    </reaction>
</comment>
<dbReference type="EC" id="2.7.1.144" evidence="7"/>
<dbReference type="Proteomes" id="UP000464452">
    <property type="component" value="Chromosome"/>
</dbReference>
<dbReference type="GO" id="GO:0044281">
    <property type="term" value="P:small molecule metabolic process"/>
    <property type="evidence" value="ECO:0007669"/>
    <property type="project" value="UniProtKB-ARBA"/>
</dbReference>
<accession>A0A6P1YIA9</accession>
<reference evidence="10 11" key="1">
    <citation type="submission" date="2020-02" db="EMBL/GenBank/DDBJ databases">
        <title>Thermophilic hydrogen producing bacteria, Caloranaerobacter azorensis.</title>
        <authorList>
            <person name="Baek K."/>
        </authorList>
    </citation>
    <scope>NUCLEOTIDE SEQUENCE [LARGE SCALE GENOMIC DNA]</scope>
    <source>
        <strain evidence="10 11">T3-1</strain>
    </source>
</reference>
<dbReference type="InterPro" id="IPR011611">
    <property type="entry name" value="PfkB_dom"/>
</dbReference>
<dbReference type="NCBIfam" id="TIGR03828">
    <property type="entry name" value="pfkB"/>
    <property type="match status" value="1"/>
</dbReference>
<dbReference type="SUPFAM" id="SSF53613">
    <property type="entry name" value="Ribokinase-like"/>
    <property type="match status" value="1"/>
</dbReference>
<dbReference type="AlphaFoldDB" id="A0A6P1YIA9"/>
<evidence type="ECO:0000256" key="8">
    <source>
        <dbReference type="RuleBase" id="RU369061"/>
    </source>
</evidence>
<sequence length="308" mass="33967">MIATITLNPSVDKRYMVKNFNKNGVFRVHQVEVTAGGKGLNVARVIKQLGEPVVTLGFLGGANGEFIENELNKMGIVNLFTKIKGETRSCIAILSNDYSQTEILESGPKITKHEIDRFLNEYDNILKKSKIICASGSLPQNIPVDFYSELINRAKKENVKFILDTSGEALKYGLKSSPFLVKPNIQELQDITGVTINTERDLLKSVKILSQYTVEILVISLGSEGSIVMYNDKLYKVTVPKINAINPIGSGDSMIAGFAFAIARRFDFEKIINFASACGTANAMEKGTGMINLKNVEFIMENIVISKL</sequence>
<keyword evidence="3 7" id="KW-0547">Nucleotide-binding</keyword>
<evidence type="ECO:0000313" key="10">
    <source>
        <dbReference type="EMBL" id="QIB27596.1"/>
    </source>
</evidence>
<dbReference type="PROSITE" id="PS00583">
    <property type="entry name" value="PFKB_KINASES_1"/>
    <property type="match status" value="1"/>
</dbReference>
<dbReference type="InterPro" id="IPR017583">
    <property type="entry name" value="Tagatose/fructose_Pkinase"/>
</dbReference>
<feature type="domain" description="Carbohydrate kinase PfkB" evidence="9">
    <location>
        <begin position="17"/>
        <end position="289"/>
    </location>
</feature>
<comment type="pathway">
    <text evidence="7">Carbohydrate metabolism; D-tagatose 6-phosphate degradation; D-glyceraldehyde 3-phosphate and glycerone phosphate from D-tagatose 6-phosphate: step 1/2.</text>
</comment>
<evidence type="ECO:0000256" key="2">
    <source>
        <dbReference type="ARBA" id="ARBA00022679"/>
    </source>
</evidence>
<dbReference type="NCBIfam" id="TIGR03168">
    <property type="entry name" value="1-PFK"/>
    <property type="match status" value="1"/>
</dbReference>
<dbReference type="PIRSF" id="PIRSF000535">
    <property type="entry name" value="1PFK/6PFK/LacC"/>
    <property type="match status" value="1"/>
</dbReference>
<dbReference type="PANTHER" id="PTHR46566">
    <property type="entry name" value="1-PHOSPHOFRUCTOKINASE-RELATED"/>
    <property type="match status" value="1"/>
</dbReference>
<protein>
    <recommendedName>
        <fullName evidence="7">Tagatose-6-phosphate kinase</fullName>
        <ecNumber evidence="7">2.7.1.144</ecNumber>
    </recommendedName>
</protein>
<evidence type="ECO:0000259" key="9">
    <source>
        <dbReference type="Pfam" id="PF00294"/>
    </source>
</evidence>
<evidence type="ECO:0000256" key="1">
    <source>
        <dbReference type="ARBA" id="ARBA00005380"/>
    </source>
</evidence>
<dbReference type="InterPro" id="IPR002173">
    <property type="entry name" value="Carboh/pur_kinase_PfkB_CS"/>
</dbReference>
<dbReference type="InterPro" id="IPR029056">
    <property type="entry name" value="Ribokinase-like"/>
</dbReference>
<dbReference type="FunFam" id="3.40.1190.20:FF:000001">
    <property type="entry name" value="Phosphofructokinase"/>
    <property type="match status" value="1"/>
</dbReference>
<evidence type="ECO:0000256" key="5">
    <source>
        <dbReference type="ARBA" id="ARBA00022840"/>
    </source>
</evidence>
<evidence type="ECO:0000256" key="4">
    <source>
        <dbReference type="ARBA" id="ARBA00022777"/>
    </source>
</evidence>
<dbReference type="RefSeq" id="WP_163235410.1">
    <property type="nucleotide sequence ID" value="NZ_CP048617.1"/>
</dbReference>
<dbReference type="EMBL" id="CP048617">
    <property type="protein sequence ID" value="QIB27596.1"/>
    <property type="molecule type" value="Genomic_DNA"/>
</dbReference>
<comment type="catalytic activity">
    <reaction evidence="7">
        <text>D-tagatofuranose 6-phosphate + ATP = D-tagatofuranose 1,6-bisphosphate + ADP + H(+)</text>
        <dbReference type="Rhea" id="RHEA:12420"/>
        <dbReference type="ChEBI" id="CHEBI:15378"/>
        <dbReference type="ChEBI" id="CHEBI:30616"/>
        <dbReference type="ChEBI" id="CHEBI:58694"/>
        <dbReference type="ChEBI" id="CHEBI:58695"/>
        <dbReference type="ChEBI" id="CHEBI:456216"/>
        <dbReference type="EC" id="2.7.1.144"/>
    </reaction>
</comment>
<dbReference type="KEGG" id="cazo:G3A45_10035"/>
<dbReference type="GO" id="GO:0016052">
    <property type="term" value="P:carbohydrate catabolic process"/>
    <property type="evidence" value="ECO:0007669"/>
    <property type="project" value="UniProtKB-ARBA"/>
</dbReference>
<comment type="similarity">
    <text evidence="7">Belongs to the carbohydrate kinase PfkB family. LacC subfamily.</text>
</comment>
<keyword evidence="7" id="KW-0423">Lactose metabolism</keyword>
<evidence type="ECO:0000256" key="3">
    <source>
        <dbReference type="ARBA" id="ARBA00022741"/>
    </source>
</evidence>
<evidence type="ECO:0000313" key="11">
    <source>
        <dbReference type="Proteomes" id="UP000464452"/>
    </source>
</evidence>
<name>A0A6P1YIA9_9FIRM</name>
<keyword evidence="5 7" id="KW-0067">ATP-binding</keyword>
<dbReference type="InterPro" id="IPR022463">
    <property type="entry name" value="1-PFruKinase"/>
</dbReference>
<comment type="function">
    <text evidence="8">Catalyzes the ATP-dependent phosphorylation of fructose-l-phosphate to fructose-l,6-bisphosphate.</text>
</comment>